<reference evidence="1" key="1">
    <citation type="submission" date="2018-05" db="EMBL/GenBank/DDBJ databases">
        <authorList>
            <person name="Lanie J.A."/>
            <person name="Ng W.-L."/>
            <person name="Kazmierczak K.M."/>
            <person name="Andrzejewski T.M."/>
            <person name="Davidsen T.M."/>
            <person name="Wayne K.J."/>
            <person name="Tettelin H."/>
            <person name="Glass J.I."/>
            <person name="Rusch D."/>
            <person name="Podicherti R."/>
            <person name="Tsui H.-C.T."/>
            <person name="Winkler M.E."/>
        </authorList>
    </citation>
    <scope>NUCLEOTIDE SEQUENCE</scope>
</reference>
<accession>A0A381T6X6</accession>
<protein>
    <submittedName>
        <fullName evidence="1">Uncharacterized protein</fullName>
    </submittedName>
</protein>
<gene>
    <name evidence="1" type="ORF">METZ01_LOCUS64796</name>
</gene>
<sequence>MIFNQSAHIEKSDTLICKGKVEVCYLNGITGKPKIFPAELLALFE</sequence>
<dbReference type="EMBL" id="UINC01004119">
    <property type="protein sequence ID" value="SVA11942.1"/>
    <property type="molecule type" value="Genomic_DNA"/>
</dbReference>
<proteinExistence type="predicted"/>
<dbReference type="AlphaFoldDB" id="A0A381T6X6"/>
<name>A0A381T6X6_9ZZZZ</name>
<evidence type="ECO:0000313" key="1">
    <source>
        <dbReference type="EMBL" id="SVA11942.1"/>
    </source>
</evidence>
<organism evidence="1">
    <name type="scientific">marine metagenome</name>
    <dbReference type="NCBI Taxonomy" id="408172"/>
    <lineage>
        <taxon>unclassified sequences</taxon>
        <taxon>metagenomes</taxon>
        <taxon>ecological metagenomes</taxon>
    </lineage>
</organism>